<dbReference type="STRING" id="1231336.L248_2134"/>
<dbReference type="EMBL" id="KI271612">
    <property type="protein sequence ID" value="ERL63841.1"/>
    <property type="molecule type" value="Genomic_DNA"/>
</dbReference>
<dbReference type="HOGENOM" id="CLU_093437_0_0_9"/>
<dbReference type="eggNOG" id="ENOG502ZCCB">
    <property type="taxonomic scope" value="Bacteria"/>
</dbReference>
<reference evidence="2" key="1">
    <citation type="journal article" date="2013" name="Genome Announc.">
        <title>Whole-Genome Sequencing of Lactobacillus shenzhenensis Strain LY-73T.</title>
        <authorList>
            <person name="Lin Z."/>
            <person name="Liu Z."/>
            <person name="Yang R."/>
            <person name="Zou Y."/>
            <person name="Wan D."/>
            <person name="Chen J."/>
            <person name="Guo M."/>
            <person name="Zhao J."/>
            <person name="Fang C."/>
            <person name="Yang R."/>
            <person name="Liu F."/>
        </authorList>
    </citation>
    <scope>NUCLEOTIDE SEQUENCE [LARGE SCALE GENOMIC DNA]</scope>
    <source>
        <strain evidence="2">LY-73</strain>
    </source>
</reference>
<evidence type="ECO:0008006" key="3">
    <source>
        <dbReference type="Google" id="ProtNLM"/>
    </source>
</evidence>
<proteinExistence type="predicted"/>
<evidence type="ECO:0000313" key="1">
    <source>
        <dbReference type="EMBL" id="ERL63841.1"/>
    </source>
</evidence>
<keyword evidence="2" id="KW-1185">Reference proteome</keyword>
<name>U4TGG2_9LACO</name>
<dbReference type="RefSeq" id="WP_022530888.1">
    <property type="nucleotide sequence ID" value="NZ_KI271612.1"/>
</dbReference>
<sequence length="246" mass="27538">MAEEKEALQYLNNQFTTAAGKRIVKQDDRTFLISQDDVEEFRPNDSAHEPLHVHTLTGVVNYIKDTAERHGKELIVSVLDQETVKVFGGLDRFGNREELVTAGAIVPEFRYGHFYDTEELNIMMQSQFQETDDQKSILRLIGNIREEESKTAVDDGTTQVVTAQTGVAAVNNVKVPNPVVLQPYRTFLEVKQPVSQFVFRLQSGPSGALFAADGGQWRNEAITSVAEYIQEQLNLAGNFPNVHILA</sequence>
<dbReference type="AlphaFoldDB" id="U4TGG2"/>
<gene>
    <name evidence="1" type="ORF">L248_2134</name>
</gene>
<dbReference type="Proteomes" id="UP000030647">
    <property type="component" value="Unassembled WGS sequence"/>
</dbReference>
<accession>U4TGG2</accession>
<organism evidence="1 2">
    <name type="scientific">Schleiferilactobacillus shenzhenensis LY-73</name>
    <dbReference type="NCBI Taxonomy" id="1231336"/>
    <lineage>
        <taxon>Bacteria</taxon>
        <taxon>Bacillati</taxon>
        <taxon>Bacillota</taxon>
        <taxon>Bacilli</taxon>
        <taxon>Lactobacillales</taxon>
        <taxon>Lactobacillaceae</taxon>
        <taxon>Schleiferilactobacillus</taxon>
    </lineage>
</organism>
<dbReference type="OrthoDB" id="5432268at2"/>
<evidence type="ECO:0000313" key="2">
    <source>
        <dbReference type="Proteomes" id="UP000030647"/>
    </source>
</evidence>
<protein>
    <recommendedName>
        <fullName evidence="3">Phage protein</fullName>
    </recommendedName>
</protein>